<dbReference type="AlphaFoldDB" id="A0AAN7QTZ9"/>
<dbReference type="Proteomes" id="UP001345219">
    <property type="component" value="Chromosome 13"/>
</dbReference>
<name>A0AAN7QTZ9_9MYRT</name>
<dbReference type="EMBL" id="JAXIOK010000001">
    <property type="protein sequence ID" value="KAK4779749.1"/>
    <property type="molecule type" value="Genomic_DNA"/>
</dbReference>
<sequence length="167" mass="18401">MDPYPWSPPQLPSYNPQVTWWMPPPLTGEHDSSGHTPTWVIVGLVAIVLISVALLFMFFKKRTGNDKKPCGILPIEFKPPKPTGESKNCAGTVDPPRPVVLEKEQAAAVSIKDLAMVPQFHHPQMPVSKAGNCIKCGGKSGLYGLTYKCSKCIFKCEAGMYIQYPEK</sequence>
<keyword evidence="1" id="KW-1133">Transmembrane helix</keyword>
<evidence type="ECO:0000313" key="3">
    <source>
        <dbReference type="Proteomes" id="UP001345219"/>
    </source>
</evidence>
<accession>A0AAN7QTZ9</accession>
<gene>
    <name evidence="2" type="ORF">SAY87_015855</name>
</gene>
<keyword evidence="1" id="KW-0812">Transmembrane</keyword>
<organism evidence="2 3">
    <name type="scientific">Trapa incisa</name>
    <dbReference type="NCBI Taxonomy" id="236973"/>
    <lineage>
        <taxon>Eukaryota</taxon>
        <taxon>Viridiplantae</taxon>
        <taxon>Streptophyta</taxon>
        <taxon>Embryophyta</taxon>
        <taxon>Tracheophyta</taxon>
        <taxon>Spermatophyta</taxon>
        <taxon>Magnoliopsida</taxon>
        <taxon>eudicotyledons</taxon>
        <taxon>Gunneridae</taxon>
        <taxon>Pentapetalae</taxon>
        <taxon>rosids</taxon>
        <taxon>malvids</taxon>
        <taxon>Myrtales</taxon>
        <taxon>Lythraceae</taxon>
        <taxon>Trapa</taxon>
    </lineage>
</organism>
<keyword evidence="1" id="KW-0472">Membrane</keyword>
<protein>
    <submittedName>
        <fullName evidence="2">Uncharacterized protein</fullName>
    </submittedName>
</protein>
<feature type="transmembrane region" description="Helical" evidence="1">
    <location>
        <begin position="39"/>
        <end position="59"/>
    </location>
</feature>
<comment type="caution">
    <text evidence="2">The sequence shown here is derived from an EMBL/GenBank/DDBJ whole genome shotgun (WGS) entry which is preliminary data.</text>
</comment>
<proteinExistence type="predicted"/>
<evidence type="ECO:0000256" key="1">
    <source>
        <dbReference type="SAM" id="Phobius"/>
    </source>
</evidence>
<reference evidence="2 3" key="1">
    <citation type="journal article" date="2023" name="Hortic Res">
        <title>Pangenome of water caltrop reveals structural variations and asymmetric subgenome divergence after allopolyploidization.</title>
        <authorList>
            <person name="Zhang X."/>
            <person name="Chen Y."/>
            <person name="Wang L."/>
            <person name="Yuan Y."/>
            <person name="Fang M."/>
            <person name="Shi L."/>
            <person name="Lu R."/>
            <person name="Comes H.P."/>
            <person name="Ma Y."/>
            <person name="Chen Y."/>
            <person name="Huang G."/>
            <person name="Zhou Y."/>
            <person name="Zheng Z."/>
            <person name="Qiu Y."/>
        </authorList>
    </citation>
    <scope>NUCLEOTIDE SEQUENCE [LARGE SCALE GENOMIC DNA]</scope>
    <source>
        <tissue evidence="2">Roots</tissue>
    </source>
</reference>
<evidence type="ECO:0000313" key="2">
    <source>
        <dbReference type="EMBL" id="KAK4779749.1"/>
    </source>
</evidence>
<keyword evidence="3" id="KW-1185">Reference proteome</keyword>